<organismHost>
    <name type="scientific">Chlorella</name>
    <dbReference type="NCBI Taxonomy" id="3071"/>
</organismHost>
<dbReference type="OrthoDB" id="34406at10239"/>
<keyword evidence="1" id="KW-0472">Membrane</keyword>
<protein>
    <submittedName>
        <fullName evidence="2">Uncharacterized protein b366R</fullName>
    </submittedName>
</protein>
<keyword evidence="1" id="KW-1133">Transmembrane helix</keyword>
<keyword evidence="1" id="KW-0812">Transmembrane</keyword>
<organism evidence="2 3">
    <name type="scientific">Paramecium bursaria Chlorella virus NY2A</name>
    <name type="common">PBCV-NY2A</name>
    <dbReference type="NCBI Taxonomy" id="46021"/>
    <lineage>
        <taxon>Viruses</taxon>
        <taxon>Varidnaviria</taxon>
        <taxon>Bamfordvirae</taxon>
        <taxon>Nucleocytoviricota</taxon>
        <taxon>Megaviricetes</taxon>
        <taxon>Algavirales</taxon>
        <taxon>Phycodnaviridae</taxon>
        <taxon>Chlorovirus</taxon>
        <taxon>Chlorovirus americanus</taxon>
    </lineage>
</organism>
<name>A7IWP1_PBCVN</name>
<dbReference type="GeneID" id="5659282"/>
<proteinExistence type="predicted"/>
<accession>A7IWP1</accession>
<feature type="transmembrane region" description="Helical" evidence="1">
    <location>
        <begin position="33"/>
        <end position="54"/>
    </location>
</feature>
<dbReference type="EMBL" id="DQ491002">
    <property type="protein sequence ID" value="ABT14765.1"/>
    <property type="molecule type" value="Genomic_DNA"/>
</dbReference>
<sequence>MCAILCVSKDFAFFSIYFSWWSKFLTIYFSSRFYIIICVSVTNSTFKLTFLSWWCRFFARHWGWGSTRHWGW</sequence>
<evidence type="ECO:0000256" key="1">
    <source>
        <dbReference type="SAM" id="Phobius"/>
    </source>
</evidence>
<reference evidence="2 3" key="1">
    <citation type="journal article" date="2007" name="Virology">
        <title>Sequence and annotation of the 369-kb NY-2A and the 345-kb AR158 viruses that infect Chlorella NC64A.</title>
        <authorList>
            <person name="Fitzgerald L.A."/>
            <person name="Graves M.V."/>
            <person name="Li X."/>
            <person name="Feldblyum T."/>
            <person name="Nierman W.C."/>
            <person name="Van Etten J.L."/>
        </authorList>
    </citation>
    <scope>NUCLEOTIDE SEQUENCE [LARGE SCALE GENOMIC DNA]</scope>
    <source>
        <strain evidence="2 3">NY-2A</strain>
    </source>
</reference>
<dbReference type="KEGG" id="vg:5659282"/>
<evidence type="ECO:0000313" key="2">
    <source>
        <dbReference type="EMBL" id="ABT14765.1"/>
    </source>
</evidence>
<dbReference type="Proteomes" id="UP000202419">
    <property type="component" value="Segment"/>
</dbReference>
<evidence type="ECO:0000313" key="3">
    <source>
        <dbReference type="Proteomes" id="UP000202419"/>
    </source>
</evidence>
<dbReference type="RefSeq" id="YP_001497562.1">
    <property type="nucleotide sequence ID" value="NC_009898.1"/>
</dbReference>
<keyword evidence="3" id="KW-1185">Reference proteome</keyword>
<gene>
    <name evidence="2" type="primary">b366R</name>
    <name evidence="2" type="ORF">NY2A_b366R</name>
</gene>